<dbReference type="Gene3D" id="3.40.390.10">
    <property type="entry name" value="Collagenase (Catalytic Domain)"/>
    <property type="match status" value="1"/>
</dbReference>
<dbReference type="InterPro" id="IPR000718">
    <property type="entry name" value="Peptidase_M13"/>
</dbReference>
<dbReference type="InterPro" id="IPR042089">
    <property type="entry name" value="Peptidase_M13_dom_2"/>
</dbReference>
<evidence type="ECO:0000256" key="3">
    <source>
        <dbReference type="SAM" id="Phobius"/>
    </source>
</evidence>
<evidence type="ECO:0000256" key="1">
    <source>
        <dbReference type="ARBA" id="ARBA00004401"/>
    </source>
</evidence>
<dbReference type="InterPro" id="IPR024079">
    <property type="entry name" value="MetalloPept_cat_dom_sf"/>
</dbReference>
<dbReference type="GO" id="GO:0004222">
    <property type="term" value="F:metalloendopeptidase activity"/>
    <property type="evidence" value="ECO:0007669"/>
    <property type="project" value="InterPro"/>
</dbReference>
<dbReference type="GO" id="GO:0016485">
    <property type="term" value="P:protein processing"/>
    <property type="evidence" value="ECO:0007669"/>
    <property type="project" value="TreeGrafter"/>
</dbReference>
<dbReference type="Gene3D" id="1.10.1380.10">
    <property type="entry name" value="Neutral endopeptidase , domain2"/>
    <property type="match status" value="1"/>
</dbReference>
<dbReference type="EMBL" id="VTPC01090156">
    <property type="protein sequence ID" value="KAF2884566.1"/>
    <property type="molecule type" value="Genomic_DNA"/>
</dbReference>
<accession>A0A8K0G3E4</accession>
<gene>
    <name evidence="5" type="ORF">ILUMI_21605</name>
</gene>
<comment type="subcellular location">
    <subcellularLocation>
        <location evidence="1">Cell membrane</location>
        <topology evidence="1">Single-pass type II membrane protein</topology>
    </subcellularLocation>
</comment>
<dbReference type="Proteomes" id="UP000801492">
    <property type="component" value="Unassembled WGS sequence"/>
</dbReference>
<keyword evidence="3" id="KW-1133">Transmembrane helix</keyword>
<proteinExistence type="inferred from homology"/>
<protein>
    <recommendedName>
        <fullName evidence="4">Peptidase M13 N-terminal domain-containing protein</fullName>
    </recommendedName>
</protein>
<name>A0A8K0G3E4_IGNLU</name>
<dbReference type="Pfam" id="PF05649">
    <property type="entry name" value="Peptidase_M13_N"/>
    <property type="match status" value="1"/>
</dbReference>
<dbReference type="PANTHER" id="PTHR11733:SF167">
    <property type="entry name" value="FI17812P1-RELATED"/>
    <property type="match status" value="1"/>
</dbReference>
<keyword evidence="3" id="KW-0472">Membrane</keyword>
<keyword evidence="6" id="KW-1185">Reference proteome</keyword>
<evidence type="ECO:0000259" key="4">
    <source>
        <dbReference type="Pfam" id="PF05649"/>
    </source>
</evidence>
<dbReference type="OrthoDB" id="7613900at2759"/>
<reference evidence="5" key="1">
    <citation type="submission" date="2019-08" db="EMBL/GenBank/DDBJ databases">
        <title>The genome of the North American firefly Photinus pyralis.</title>
        <authorList>
            <consortium name="Photinus pyralis genome working group"/>
            <person name="Fallon T.R."/>
            <person name="Sander Lower S.E."/>
            <person name="Weng J.-K."/>
        </authorList>
    </citation>
    <scope>NUCLEOTIDE SEQUENCE</scope>
    <source>
        <strain evidence="5">TRF0915ILg1</strain>
        <tissue evidence="5">Whole body</tissue>
    </source>
</reference>
<sequence>MDDSSGNLSSRTACRAGIKQIIITSIIAIGSLTVIAGLTFLISHTGNDKPVSQEEVVKANVNFPEILNIPDNITTSNPCNNFYTFVCNEKSKQTMREMYRTAYEEENQNYLKLYLEPIEPNDPNIVKIHKNLFRACVDEKAKRDSLLSTLEKIQTELGGWPVVIGEEWNADDFDWLKTIYKIRELGYDYRNLLFLDLHHDTEYEDKGILEVYIRGVPSACNTTRLTQMIAAVAKLFGAKEYNALKEVREMTQRMEMLYNKFENSYYEKTTILEYQSKVSAVNWYEFINVMGNFKSGEISPNDTVYFPSAEEMSKWLKLIAAVPKRVLANSMIWLNMLDLLPLARQTLIDYGLSDLSDSLSCVPYHIVDQPNICMQGLRSRFYPNPMEIAYAEKYVPKENKQEIIKLSNSIKSILKKVVKNIHWINEDDKMNILEKITNVTLTVGIPEEYANYSLFNNMKFDQRQFESKNIFDLYWQANKYHKDWRFTWIKKPLPTAFYWRDYEGQLKYFNKENIIALPAMLAKYPFFNTKDPSYLNYARMGYSMYKVFRDLYRKNTQMYFSLPPETKENLKNKENCINGIMTSSECVYERPLALVFTHKVLNEVYNNYIRHNEDKPCTATATECMAKQSFWISLYKYFCGHSEFKIMDANPDLAEDFHCKRVEDKCQVF</sequence>
<dbReference type="AlphaFoldDB" id="A0A8K0G3E4"/>
<feature type="domain" description="Peptidase M13 N-terminal" evidence="4">
    <location>
        <begin position="78"/>
        <end position="446"/>
    </location>
</feature>
<evidence type="ECO:0000313" key="6">
    <source>
        <dbReference type="Proteomes" id="UP000801492"/>
    </source>
</evidence>
<dbReference type="PANTHER" id="PTHR11733">
    <property type="entry name" value="ZINC METALLOPROTEASE FAMILY M13 NEPRILYSIN-RELATED"/>
    <property type="match status" value="1"/>
</dbReference>
<dbReference type="PROSITE" id="PS51885">
    <property type="entry name" value="NEPRILYSIN"/>
    <property type="match status" value="1"/>
</dbReference>
<evidence type="ECO:0000256" key="2">
    <source>
        <dbReference type="ARBA" id="ARBA00007357"/>
    </source>
</evidence>
<keyword evidence="3" id="KW-0812">Transmembrane</keyword>
<dbReference type="SUPFAM" id="SSF55486">
    <property type="entry name" value="Metalloproteases ('zincins'), catalytic domain"/>
    <property type="match status" value="1"/>
</dbReference>
<feature type="transmembrane region" description="Helical" evidence="3">
    <location>
        <begin position="21"/>
        <end position="42"/>
    </location>
</feature>
<dbReference type="InterPro" id="IPR008753">
    <property type="entry name" value="Peptidase_M13_N"/>
</dbReference>
<dbReference type="GO" id="GO:0005886">
    <property type="term" value="C:plasma membrane"/>
    <property type="evidence" value="ECO:0007669"/>
    <property type="project" value="UniProtKB-SubCell"/>
</dbReference>
<comment type="caution">
    <text evidence="5">The sequence shown here is derived from an EMBL/GenBank/DDBJ whole genome shotgun (WGS) entry which is preliminary data.</text>
</comment>
<organism evidence="5 6">
    <name type="scientific">Ignelater luminosus</name>
    <name type="common">Cucubano</name>
    <name type="synonym">Pyrophorus luminosus</name>
    <dbReference type="NCBI Taxonomy" id="2038154"/>
    <lineage>
        <taxon>Eukaryota</taxon>
        <taxon>Metazoa</taxon>
        <taxon>Ecdysozoa</taxon>
        <taxon>Arthropoda</taxon>
        <taxon>Hexapoda</taxon>
        <taxon>Insecta</taxon>
        <taxon>Pterygota</taxon>
        <taxon>Neoptera</taxon>
        <taxon>Endopterygota</taxon>
        <taxon>Coleoptera</taxon>
        <taxon>Polyphaga</taxon>
        <taxon>Elateriformia</taxon>
        <taxon>Elateroidea</taxon>
        <taxon>Elateridae</taxon>
        <taxon>Agrypninae</taxon>
        <taxon>Pyrophorini</taxon>
        <taxon>Ignelater</taxon>
    </lineage>
</organism>
<evidence type="ECO:0000313" key="5">
    <source>
        <dbReference type="EMBL" id="KAF2884566.1"/>
    </source>
</evidence>
<comment type="similarity">
    <text evidence="2">Belongs to the peptidase M13 family.</text>
</comment>